<keyword evidence="2" id="KW-1185">Reference proteome</keyword>
<dbReference type="Proteomes" id="UP000184052">
    <property type="component" value="Unassembled WGS sequence"/>
</dbReference>
<protein>
    <submittedName>
        <fullName evidence="1">Uncharacterized protein</fullName>
    </submittedName>
</protein>
<accession>A0A1M6M9E8</accession>
<reference evidence="1 2" key="1">
    <citation type="submission" date="2016-11" db="EMBL/GenBank/DDBJ databases">
        <authorList>
            <person name="Jaros S."/>
            <person name="Januszkiewicz K."/>
            <person name="Wedrychowicz H."/>
        </authorList>
    </citation>
    <scope>NUCLEOTIDE SEQUENCE [LARGE SCALE GENOMIC DNA]</scope>
    <source>
        <strain evidence="1 2">DSM 17477</strain>
    </source>
</reference>
<gene>
    <name evidence="1" type="ORF">SAMN02745751_03406</name>
</gene>
<dbReference type="STRING" id="1121476.SAMN02745751_03406"/>
<dbReference type="AlphaFoldDB" id="A0A1M6M9E8"/>
<evidence type="ECO:0000313" key="1">
    <source>
        <dbReference type="EMBL" id="SHJ80062.1"/>
    </source>
</evidence>
<dbReference type="EMBL" id="FQZL01000039">
    <property type="protein sequence ID" value="SHJ80062.1"/>
    <property type="molecule type" value="Genomic_DNA"/>
</dbReference>
<name>A0A1M6M9E8_9FIRM</name>
<dbReference type="RefSeq" id="WP_073050759.1">
    <property type="nucleotide sequence ID" value="NZ_FQZL01000039.1"/>
</dbReference>
<sequence length="222" mass="25698">MIFYRPTDGDVEDKPIIIRPRTAFLMTKLGDPISDELKQMRDSVTRIMNEFSYNGVDANSMTTGKDFLLKIWNIAMGVPVGIAIIDETISPQTMANIFYEMGWMQAHGKDTIVIKSKNVTIPSDFIRTEYIEFNESFDTRFKAYFENLEEQAEYYAFIGEQLDNNPLLAIDYYRRAFLITGSELYKEKTLEILDKEDFSKRTRRSVESLHSGFATGVQMVKR</sequence>
<dbReference type="OrthoDB" id="5180013at2"/>
<evidence type="ECO:0000313" key="2">
    <source>
        <dbReference type="Proteomes" id="UP000184052"/>
    </source>
</evidence>
<proteinExistence type="predicted"/>
<organism evidence="1 2">
    <name type="scientific">Dethiosulfatibacter aminovorans DSM 17477</name>
    <dbReference type="NCBI Taxonomy" id="1121476"/>
    <lineage>
        <taxon>Bacteria</taxon>
        <taxon>Bacillati</taxon>
        <taxon>Bacillota</taxon>
        <taxon>Tissierellia</taxon>
        <taxon>Dethiosulfatibacter</taxon>
    </lineage>
</organism>